<evidence type="ECO:0000313" key="4">
    <source>
        <dbReference type="Proteomes" id="UP000093510"/>
    </source>
</evidence>
<evidence type="ECO:0000259" key="1">
    <source>
        <dbReference type="Pfam" id="PF19898"/>
    </source>
</evidence>
<dbReference type="STRING" id="1763534.GCA_001831475_02359"/>
<feature type="domain" description="Zinc beta-ribbon finger putative" evidence="2">
    <location>
        <begin position="6"/>
        <end position="55"/>
    </location>
</feature>
<dbReference type="Proteomes" id="UP000093510">
    <property type="component" value="Unassembled WGS sequence"/>
</dbReference>
<dbReference type="InterPro" id="IPR045951">
    <property type="entry name" value="DUF6371"/>
</dbReference>
<dbReference type="AlphaFoldDB" id="A0A1B9E922"/>
<dbReference type="OrthoDB" id="1068350at2"/>
<dbReference type="NCBIfam" id="NF040506">
    <property type="entry name" value="PG0870_Nterm"/>
    <property type="match status" value="1"/>
</dbReference>
<name>A0A1B9E922_9FLAO</name>
<dbReference type="Pfam" id="PF21957">
    <property type="entry name" value="Zn_ribbon_16"/>
    <property type="match status" value="1"/>
</dbReference>
<feature type="domain" description="DUF6371" evidence="1">
    <location>
        <begin position="163"/>
        <end position="313"/>
    </location>
</feature>
<evidence type="ECO:0000313" key="3">
    <source>
        <dbReference type="EMBL" id="OCB78411.1"/>
    </source>
</evidence>
<gene>
    <name evidence="3" type="ORF">LPBF_02475</name>
</gene>
<dbReference type="EMBL" id="LVEP01000011">
    <property type="protein sequence ID" value="OCB78411.1"/>
    <property type="molecule type" value="Genomic_DNA"/>
</dbReference>
<evidence type="ECO:0008006" key="5">
    <source>
        <dbReference type="Google" id="ProtNLM"/>
    </source>
</evidence>
<proteinExistence type="predicted"/>
<accession>A0A1B9E922</accession>
<dbReference type="Pfam" id="PF19898">
    <property type="entry name" value="DUF6371"/>
    <property type="match status" value="1"/>
</dbReference>
<evidence type="ECO:0000259" key="2">
    <source>
        <dbReference type="Pfam" id="PF21957"/>
    </source>
</evidence>
<dbReference type="RefSeq" id="WP_066332059.1">
    <property type="nucleotide sequence ID" value="NZ_CP017688.1"/>
</dbReference>
<organism evidence="3 4">
    <name type="scientific">Flavobacterium crassostreae</name>
    <dbReference type="NCBI Taxonomy" id="1763534"/>
    <lineage>
        <taxon>Bacteria</taxon>
        <taxon>Pseudomonadati</taxon>
        <taxon>Bacteroidota</taxon>
        <taxon>Flavobacteriia</taxon>
        <taxon>Flavobacteriales</taxon>
        <taxon>Flavobacteriaceae</taxon>
        <taxon>Flavobacterium</taxon>
    </lineage>
</organism>
<dbReference type="InterPro" id="IPR047731">
    <property type="entry name" value="Zinc_ribbon_put"/>
</dbReference>
<comment type="caution">
    <text evidence="3">The sequence shown here is derived from an EMBL/GenBank/DDBJ whole genome shotgun (WGS) entry which is preliminary data.</text>
</comment>
<reference evidence="3 4" key="1">
    <citation type="submission" date="2016-03" db="EMBL/GenBank/DDBJ databases">
        <authorList>
            <person name="Ploux O."/>
        </authorList>
    </citation>
    <scope>NUCLEOTIDE SEQUENCE [LARGE SCALE GENOMIC DNA]</scope>
    <source>
        <strain evidence="3 4">LPB0076</strain>
    </source>
</reference>
<sequence>MKFSNKLDPSSKKFVCPNCNKKTFVRYLEVETLSYSADEFGRCDRESECSYHKSPVIGIIGYSIPFLSLMSLTDKAYKLTAENGTIHIVPKTVIMEQNENSCFIAGWFLKNSKFSYLTNECKFFEKGGIANVFIPKEQIPKVVPNYHSLELLDKLYCNDLNTDNLTEFLKTKFTNEEVFKMKQDYLITATNTPWNNSTVFWRIDNNETVCGGKIMQYDRYRGKRIKEPHNKTTWIHKYYEKSSFKLSHCLFGLHLIVEDYSKIIAITESEKTAIIMSRFIPEYIWLATGGKGNLKFELLQPIKKRIIVLFPDKSEYNDWLSKATELNSKGFKISVSDILENTDYPKGFDLADLYLSLENG</sequence>
<keyword evidence="4" id="KW-1185">Reference proteome</keyword>
<protein>
    <recommendedName>
        <fullName evidence="5">Topoisomerase</fullName>
    </recommendedName>
</protein>